<sequence>MSSGDLPISVINPEPNSFPLKVWHEEALVVAKIKTLFKWLSAFLPCSSYLKFFKRNPFGTGAVAKCLLILAFFLLCSTGNALSQSLDSLSKIKFNNKVAIDSREILDSLDLVRKGTEDSLMLLSRKIKGVEHEIIQNRASKNIVGNKSEILKVPALELPDFKLPELDHKKILKIHNGKIGEETKVIEEKTRTVSKGIAGIRSQFTELNSRLDSLNSFENMDSTLINFGEVGMSRVEQQMMEREELSGLSENHDIQSAFSGELVENGPGAGTSEIQKLNPKQIQQDYFPDLSILKTAQQSLDKSKSKYNELKDSRLEGEGVKRHSLKEESFGERTEISFLGNFSTFKPFVIQGVVGYRIDRQWTAGIGAIWNTKQKTPLPDRAGFKAFGQYWVKESVFIQAEYQNLSGHKDLPHEYKKTQSVFLGGLGTEVQLYKSIRLRSTVLYRVNKLETLKEGNAPQWQATVGIVLKKK</sequence>
<reference evidence="2 4" key="2">
    <citation type="submission" date="2019-08" db="EMBL/GenBank/DDBJ databases">
        <title>Genome of Algoriphagus ratkowskyi IC026.</title>
        <authorList>
            <person name="Bowman J.P."/>
        </authorList>
    </citation>
    <scope>NUCLEOTIDE SEQUENCE [LARGE SCALE GENOMIC DNA]</scope>
    <source>
        <strain evidence="2 4">IC026</strain>
    </source>
</reference>
<comment type="caution">
    <text evidence="1">The sequence shown here is derived from an EMBL/GenBank/DDBJ whole genome shotgun (WGS) entry which is preliminary data.</text>
</comment>
<dbReference type="EMBL" id="QKZU01000004">
    <property type="protein sequence ID" value="PZX59328.1"/>
    <property type="molecule type" value="Genomic_DNA"/>
</dbReference>
<evidence type="ECO:0000313" key="1">
    <source>
        <dbReference type="EMBL" id="PZX59328.1"/>
    </source>
</evidence>
<evidence type="ECO:0000313" key="3">
    <source>
        <dbReference type="Proteomes" id="UP000249115"/>
    </source>
</evidence>
<dbReference type="Proteomes" id="UP000249115">
    <property type="component" value="Unassembled WGS sequence"/>
</dbReference>
<name>A0A2W7REE8_9BACT</name>
<reference evidence="1 3" key="1">
    <citation type="submission" date="2018-06" db="EMBL/GenBank/DDBJ databases">
        <title>Genomic Encyclopedia of Archaeal and Bacterial Type Strains, Phase II (KMG-II): from individual species to whole genera.</title>
        <authorList>
            <person name="Goeker M."/>
        </authorList>
    </citation>
    <scope>NUCLEOTIDE SEQUENCE [LARGE SCALE GENOMIC DNA]</scope>
    <source>
        <strain evidence="1 3">DSM 22686</strain>
    </source>
</reference>
<protein>
    <submittedName>
        <fullName evidence="1">Uncharacterized protein</fullName>
    </submittedName>
</protein>
<proteinExistence type="predicted"/>
<dbReference type="EMBL" id="VORV01000007">
    <property type="protein sequence ID" value="TXD77405.1"/>
    <property type="molecule type" value="Genomic_DNA"/>
</dbReference>
<accession>A0A2W7REE8</accession>
<dbReference type="Proteomes" id="UP000321927">
    <property type="component" value="Unassembled WGS sequence"/>
</dbReference>
<dbReference type="RefSeq" id="WP_086501226.1">
    <property type="nucleotide sequence ID" value="NZ_MSSV01000007.1"/>
</dbReference>
<evidence type="ECO:0000313" key="2">
    <source>
        <dbReference type="EMBL" id="TXD77405.1"/>
    </source>
</evidence>
<gene>
    <name evidence="2" type="ORF">ESW18_11395</name>
    <name evidence="1" type="ORF">LV84_01359</name>
</gene>
<organism evidence="1 3">
    <name type="scientific">Algoriphagus ratkowskyi</name>
    <dbReference type="NCBI Taxonomy" id="57028"/>
    <lineage>
        <taxon>Bacteria</taxon>
        <taxon>Pseudomonadati</taxon>
        <taxon>Bacteroidota</taxon>
        <taxon>Cytophagia</taxon>
        <taxon>Cytophagales</taxon>
        <taxon>Cyclobacteriaceae</taxon>
        <taxon>Algoriphagus</taxon>
    </lineage>
</organism>
<dbReference type="AlphaFoldDB" id="A0A2W7REE8"/>
<evidence type="ECO:0000313" key="4">
    <source>
        <dbReference type="Proteomes" id="UP000321927"/>
    </source>
</evidence>
<keyword evidence="4" id="KW-1185">Reference proteome</keyword>
<dbReference type="OrthoDB" id="19849at2"/>